<accession>A0A3D9RIF4</accession>
<name>A0A3D9RIF4_9BACL</name>
<organism evidence="1 2">
    <name type="scientific">Paenibacillus taihuensis</name>
    <dbReference type="NCBI Taxonomy" id="1156355"/>
    <lineage>
        <taxon>Bacteria</taxon>
        <taxon>Bacillati</taxon>
        <taxon>Bacillota</taxon>
        <taxon>Bacilli</taxon>
        <taxon>Bacillales</taxon>
        <taxon>Paenibacillaceae</taxon>
        <taxon>Paenibacillus</taxon>
    </lineage>
</organism>
<protein>
    <submittedName>
        <fullName evidence="1">Uncharacterized protein</fullName>
    </submittedName>
</protein>
<evidence type="ECO:0000313" key="1">
    <source>
        <dbReference type="EMBL" id="REE78577.1"/>
    </source>
</evidence>
<sequence>MQNLKKIFHKKNIDIKKGDILKITVCVDGGFEELVSDAFDFDVVLNSWGYMVEGKIINPFKLSNYTRDGSIKFVADIKFVRKAKDTDELR</sequence>
<dbReference type="EMBL" id="QTTN01000026">
    <property type="protein sequence ID" value="REE78577.1"/>
    <property type="molecule type" value="Genomic_DNA"/>
</dbReference>
<dbReference type="RefSeq" id="WP_116190839.1">
    <property type="nucleotide sequence ID" value="NZ_QTTN01000026.1"/>
</dbReference>
<reference evidence="1 2" key="1">
    <citation type="submission" date="2018-08" db="EMBL/GenBank/DDBJ databases">
        <title>Genomic Encyclopedia of Type Strains, Phase III (KMG-III): the genomes of soil and plant-associated and newly described type strains.</title>
        <authorList>
            <person name="Whitman W."/>
        </authorList>
    </citation>
    <scope>NUCLEOTIDE SEQUENCE [LARGE SCALE GENOMIC DNA]</scope>
    <source>
        <strain evidence="1 2">CGMCC 1.10966</strain>
    </source>
</reference>
<gene>
    <name evidence="1" type="ORF">A8990_12651</name>
</gene>
<dbReference type="Proteomes" id="UP000256304">
    <property type="component" value="Unassembled WGS sequence"/>
</dbReference>
<evidence type="ECO:0000313" key="2">
    <source>
        <dbReference type="Proteomes" id="UP000256304"/>
    </source>
</evidence>
<proteinExistence type="predicted"/>
<comment type="caution">
    <text evidence="1">The sequence shown here is derived from an EMBL/GenBank/DDBJ whole genome shotgun (WGS) entry which is preliminary data.</text>
</comment>
<dbReference type="AlphaFoldDB" id="A0A3D9RIF4"/>
<keyword evidence="2" id="KW-1185">Reference proteome</keyword>